<dbReference type="GO" id="GO:0000978">
    <property type="term" value="F:RNA polymerase II cis-regulatory region sequence-specific DNA binding"/>
    <property type="evidence" value="ECO:0007669"/>
    <property type="project" value="TreeGrafter"/>
</dbReference>
<dbReference type="InterPro" id="IPR001356">
    <property type="entry name" value="HD"/>
</dbReference>
<dbReference type="PROSITE" id="PS51179">
    <property type="entry name" value="POU_3"/>
    <property type="match status" value="1"/>
</dbReference>
<keyword evidence="7" id="KW-0804">Transcription</keyword>
<feature type="compositionally biased region" description="Polar residues" evidence="8">
    <location>
        <begin position="118"/>
        <end position="135"/>
    </location>
</feature>
<feature type="domain" description="POU-specific" evidence="10">
    <location>
        <begin position="227"/>
        <end position="301"/>
    </location>
</feature>
<evidence type="ECO:0000259" key="9">
    <source>
        <dbReference type="PROSITE" id="PS50071"/>
    </source>
</evidence>
<organism evidence="11 12">
    <name type="scientific">Eleutherodactylus coqui</name>
    <name type="common">Puerto Rican coqui</name>
    <dbReference type="NCBI Taxonomy" id="57060"/>
    <lineage>
        <taxon>Eukaryota</taxon>
        <taxon>Metazoa</taxon>
        <taxon>Chordata</taxon>
        <taxon>Craniata</taxon>
        <taxon>Vertebrata</taxon>
        <taxon>Euteleostomi</taxon>
        <taxon>Amphibia</taxon>
        <taxon>Batrachia</taxon>
        <taxon>Anura</taxon>
        <taxon>Neobatrachia</taxon>
        <taxon>Hyloidea</taxon>
        <taxon>Eleutherodactylidae</taxon>
        <taxon>Eleutherodactylinae</taxon>
        <taxon>Eleutherodactylus</taxon>
        <taxon>Eleutherodactylus</taxon>
    </lineage>
</organism>
<dbReference type="SUPFAM" id="SSF47413">
    <property type="entry name" value="lambda repressor-like DNA-binding domains"/>
    <property type="match status" value="1"/>
</dbReference>
<accession>A0A8J6EH14</accession>
<dbReference type="PROSITE" id="PS00465">
    <property type="entry name" value="POU_2"/>
    <property type="match status" value="1"/>
</dbReference>
<feature type="compositionally biased region" description="Polar residues" evidence="8">
    <location>
        <begin position="179"/>
        <end position="193"/>
    </location>
</feature>
<dbReference type="PANTHER" id="PTHR11636:SF135">
    <property type="entry name" value="POU DOMAIN, CLASS 5, TRANSCRIPTION FACTOR 1.2"/>
    <property type="match status" value="1"/>
</dbReference>
<feature type="DNA-binding region" description="Homeobox" evidence="5">
    <location>
        <begin position="321"/>
        <end position="380"/>
    </location>
</feature>
<dbReference type="SMART" id="SM00389">
    <property type="entry name" value="HOX"/>
    <property type="match status" value="1"/>
</dbReference>
<dbReference type="InterPro" id="IPR000327">
    <property type="entry name" value="POU_dom"/>
</dbReference>
<dbReference type="CDD" id="cd00086">
    <property type="entry name" value="homeodomain"/>
    <property type="match status" value="1"/>
</dbReference>
<comment type="similarity">
    <text evidence="7">Belongs to the POU transcription factor family.</text>
</comment>
<dbReference type="Pfam" id="PF00157">
    <property type="entry name" value="Pou"/>
    <property type="match status" value="1"/>
</dbReference>
<dbReference type="GO" id="GO:0005667">
    <property type="term" value="C:transcription regulator complex"/>
    <property type="evidence" value="ECO:0007669"/>
    <property type="project" value="UniProtKB-ARBA"/>
</dbReference>
<evidence type="ECO:0000256" key="3">
    <source>
        <dbReference type="ARBA" id="ARBA00023155"/>
    </source>
</evidence>
<comment type="caution">
    <text evidence="11">The sequence shown here is derived from an EMBL/GenBank/DDBJ whole genome shotgun (WGS) entry which is preliminary data.</text>
</comment>
<dbReference type="InterPro" id="IPR009057">
    <property type="entry name" value="Homeodomain-like_sf"/>
</dbReference>
<dbReference type="PROSITE" id="PS00027">
    <property type="entry name" value="HOMEOBOX_1"/>
    <property type="match status" value="1"/>
</dbReference>
<evidence type="ECO:0000256" key="4">
    <source>
        <dbReference type="ARBA" id="ARBA00023242"/>
    </source>
</evidence>
<dbReference type="Proteomes" id="UP000770717">
    <property type="component" value="Unassembled WGS sequence"/>
</dbReference>
<keyword evidence="12" id="KW-1185">Reference proteome</keyword>
<dbReference type="SMART" id="SM00352">
    <property type="entry name" value="POU"/>
    <property type="match status" value="1"/>
</dbReference>
<feature type="compositionally biased region" description="Low complexity" evidence="8">
    <location>
        <begin position="194"/>
        <end position="207"/>
    </location>
</feature>
<dbReference type="Gene3D" id="1.10.260.40">
    <property type="entry name" value="lambda repressor-like DNA-binding domains"/>
    <property type="match status" value="1"/>
</dbReference>
<evidence type="ECO:0000256" key="6">
    <source>
        <dbReference type="RuleBase" id="RU000682"/>
    </source>
</evidence>
<keyword evidence="2 5" id="KW-0238">DNA-binding</keyword>
<feature type="compositionally biased region" description="Polar residues" evidence="8">
    <location>
        <begin position="208"/>
        <end position="223"/>
    </location>
</feature>
<evidence type="ECO:0000256" key="2">
    <source>
        <dbReference type="ARBA" id="ARBA00023125"/>
    </source>
</evidence>
<dbReference type="PANTHER" id="PTHR11636">
    <property type="entry name" value="POU DOMAIN"/>
    <property type="match status" value="1"/>
</dbReference>
<evidence type="ECO:0000256" key="5">
    <source>
        <dbReference type="PROSITE-ProRule" id="PRU00108"/>
    </source>
</evidence>
<dbReference type="InterPro" id="IPR013847">
    <property type="entry name" value="POU"/>
</dbReference>
<sequence>MYNQQTYQHFAHSSGLMQDANGQYNITGYPGINPHHQSFFPFAGMKSDYGDLGVQVVGDCSAQAISWNHLPQVEPANHTMGIQGGDQQQQQAPSEQPITNQEDKRIMKREREEESEIKVQSATAKGIPQTSNPSAASYYAQPWGAAPFWPTTPNGGHAAAPNKPDESSKTQATDPLHQSPESGMSSMENSRCPSATSSVSSGNTTSTPRSRNMSTGGSEGISSDNEEETPTSSEMEQFAKDLKQKRITMGYTQADVGYALGVLFGKTFSQTTICRFESLQLSFKNMCKLKPLLGSWLHEVENNENLQEIISRGHVLPQVQKRKHRTSIENNVKRRLENYFMHCSKPGAQEISQIAKDLNMDKDVIRVWFCNRRQKGKRQVNPYLRENGGETYEVVQSLSSPNAGPFALPQVMTSQGFAPAPLGSNPALYVPAFHKGEVFPQSVPHGMPSMSNHSA</sequence>
<feature type="region of interest" description="Disordered" evidence="8">
    <location>
        <begin position="75"/>
        <end position="135"/>
    </location>
</feature>
<evidence type="ECO:0000256" key="7">
    <source>
        <dbReference type="RuleBase" id="RU361194"/>
    </source>
</evidence>
<dbReference type="GO" id="GO:0000981">
    <property type="term" value="F:DNA-binding transcription factor activity, RNA polymerase II-specific"/>
    <property type="evidence" value="ECO:0007669"/>
    <property type="project" value="InterPro"/>
</dbReference>
<dbReference type="FunFam" id="1.10.260.40:FF:000022">
    <property type="entry name" value="POU domain protein"/>
    <property type="match status" value="1"/>
</dbReference>
<keyword evidence="3 5" id="KW-0371">Homeobox</keyword>
<dbReference type="PROSITE" id="PS50071">
    <property type="entry name" value="HOMEOBOX_2"/>
    <property type="match status" value="1"/>
</dbReference>
<dbReference type="GO" id="GO:0001702">
    <property type="term" value="P:gastrulation with mouth forming second"/>
    <property type="evidence" value="ECO:0007669"/>
    <property type="project" value="UniProtKB-ARBA"/>
</dbReference>
<dbReference type="OrthoDB" id="6358449at2759"/>
<evidence type="ECO:0000313" key="11">
    <source>
        <dbReference type="EMBL" id="KAG9468925.1"/>
    </source>
</evidence>
<evidence type="ECO:0000256" key="1">
    <source>
        <dbReference type="ARBA" id="ARBA00004123"/>
    </source>
</evidence>
<dbReference type="InterPro" id="IPR050255">
    <property type="entry name" value="POU_domain_TF"/>
</dbReference>
<reference evidence="11" key="1">
    <citation type="thesis" date="2020" institute="ProQuest LLC" country="789 East Eisenhower Parkway, Ann Arbor, MI, USA">
        <title>Comparative Genomics and Chromosome Evolution.</title>
        <authorList>
            <person name="Mudd A.B."/>
        </authorList>
    </citation>
    <scope>NUCLEOTIDE SEQUENCE</scope>
    <source>
        <strain evidence="11">HN-11 Male</strain>
        <tissue evidence="11">Kidney and liver</tissue>
    </source>
</reference>
<feature type="region of interest" description="Disordered" evidence="8">
    <location>
        <begin position="149"/>
        <end position="236"/>
    </location>
</feature>
<protein>
    <recommendedName>
        <fullName evidence="7">POU domain protein</fullName>
    </recommendedName>
</protein>
<evidence type="ECO:0000313" key="12">
    <source>
        <dbReference type="Proteomes" id="UP000770717"/>
    </source>
</evidence>
<feature type="domain" description="Homeobox" evidence="9">
    <location>
        <begin position="319"/>
        <end position="379"/>
    </location>
</feature>
<name>A0A8J6EH14_ELECQ</name>
<evidence type="ECO:0000256" key="8">
    <source>
        <dbReference type="SAM" id="MobiDB-lite"/>
    </source>
</evidence>
<dbReference type="InterPro" id="IPR017970">
    <property type="entry name" value="Homeobox_CS"/>
</dbReference>
<dbReference type="SUPFAM" id="SSF46689">
    <property type="entry name" value="Homeodomain-like"/>
    <property type="match status" value="1"/>
</dbReference>
<dbReference type="Gene3D" id="1.10.10.60">
    <property type="entry name" value="Homeodomain-like"/>
    <property type="match status" value="1"/>
</dbReference>
<dbReference type="AlphaFoldDB" id="A0A8J6EH14"/>
<dbReference type="InterPro" id="IPR010982">
    <property type="entry name" value="Lambda_DNA-bd_dom_sf"/>
</dbReference>
<feature type="compositionally biased region" description="Basic and acidic residues" evidence="8">
    <location>
        <begin position="101"/>
        <end position="112"/>
    </location>
</feature>
<dbReference type="GO" id="GO:0005634">
    <property type="term" value="C:nucleus"/>
    <property type="evidence" value="ECO:0007669"/>
    <property type="project" value="UniProtKB-SubCell"/>
</dbReference>
<proteinExistence type="inferred from homology"/>
<evidence type="ECO:0000259" key="10">
    <source>
        <dbReference type="PROSITE" id="PS51179"/>
    </source>
</evidence>
<dbReference type="GO" id="GO:0140297">
    <property type="term" value="F:DNA-binding transcription factor binding"/>
    <property type="evidence" value="ECO:0007669"/>
    <property type="project" value="UniProtKB-ARBA"/>
</dbReference>
<comment type="subcellular location">
    <subcellularLocation>
        <location evidence="1 5 6">Nucleus</location>
    </subcellularLocation>
</comment>
<keyword evidence="4 5" id="KW-0539">Nucleus</keyword>
<dbReference type="Pfam" id="PF00046">
    <property type="entry name" value="Homeodomain"/>
    <property type="match status" value="1"/>
</dbReference>
<gene>
    <name evidence="11" type="ORF">GDO78_021658</name>
</gene>
<dbReference type="EMBL" id="WNTK01000683">
    <property type="protein sequence ID" value="KAG9468925.1"/>
    <property type="molecule type" value="Genomic_DNA"/>
</dbReference>
<dbReference type="PRINTS" id="PR00028">
    <property type="entry name" value="POUDOMAIN"/>
</dbReference>